<organism evidence="6">
    <name type="scientific">candidate division WOR-3 bacterium</name>
    <dbReference type="NCBI Taxonomy" id="2052148"/>
    <lineage>
        <taxon>Bacteria</taxon>
        <taxon>Bacteria division WOR-3</taxon>
    </lineage>
</organism>
<dbReference type="GO" id="GO:0004645">
    <property type="term" value="F:1,4-alpha-oligoglucan phosphorylase activity"/>
    <property type="evidence" value="ECO:0007669"/>
    <property type="project" value="InterPro"/>
</dbReference>
<dbReference type="Gene3D" id="3.40.1030.10">
    <property type="entry name" value="Nucleoside phosphorylase/phosphoribosyltransferase catalytic domain"/>
    <property type="match status" value="1"/>
</dbReference>
<dbReference type="SUPFAM" id="SSF52418">
    <property type="entry name" value="Nucleoside phosphorylase/phosphoribosyltransferase catalytic domain"/>
    <property type="match status" value="1"/>
</dbReference>
<dbReference type="Pfam" id="PF02885">
    <property type="entry name" value="Glycos_trans_3N"/>
    <property type="match status" value="1"/>
</dbReference>
<dbReference type="InterPro" id="IPR036320">
    <property type="entry name" value="Glycosyl_Trfase_fam3_N_dom_sf"/>
</dbReference>
<comment type="similarity">
    <text evidence="1">Belongs to the thymidine/pyrimidine-nucleoside phosphorylase family.</text>
</comment>
<protein>
    <submittedName>
        <fullName evidence="6">Thymidine phosphorylase</fullName>
        <ecNumber evidence="6">2.4.2.4</ecNumber>
    </submittedName>
</protein>
<dbReference type="AlphaFoldDB" id="A0A7C0XB25"/>
<evidence type="ECO:0000313" key="6">
    <source>
        <dbReference type="EMBL" id="HDM90227.1"/>
    </source>
</evidence>
<dbReference type="InterPro" id="IPR035902">
    <property type="entry name" value="Nuc_phospho_transferase"/>
</dbReference>
<evidence type="ECO:0000256" key="4">
    <source>
        <dbReference type="ARBA" id="ARBA00022679"/>
    </source>
</evidence>
<dbReference type="FunFam" id="3.40.1030.10:FF:000003">
    <property type="entry name" value="Pyrimidine-nucleoside phosphorylase"/>
    <property type="match status" value="1"/>
</dbReference>
<evidence type="ECO:0000256" key="3">
    <source>
        <dbReference type="ARBA" id="ARBA00022676"/>
    </source>
</evidence>
<gene>
    <name evidence="6" type="ORF">ENG67_03350</name>
</gene>
<evidence type="ECO:0000259" key="5">
    <source>
        <dbReference type="SMART" id="SM00941"/>
    </source>
</evidence>
<proteinExistence type="inferred from homology"/>
<dbReference type="Pfam" id="PF00591">
    <property type="entry name" value="Glycos_transf_3"/>
    <property type="match status" value="1"/>
</dbReference>
<accession>A0A7C0XB25</accession>
<dbReference type="PANTHER" id="PTHR10515:SF0">
    <property type="entry name" value="THYMIDINE PHOSPHORYLASE"/>
    <property type="match status" value="1"/>
</dbReference>
<comment type="subunit">
    <text evidence="2">Homodimer.</text>
</comment>
<dbReference type="PIRSF" id="PIRSF000478">
    <property type="entry name" value="TP_PyNP"/>
    <property type="match status" value="1"/>
</dbReference>
<keyword evidence="4 6" id="KW-0808">Transferase</keyword>
<reference evidence="6" key="1">
    <citation type="journal article" date="2020" name="mSystems">
        <title>Genome- and Community-Level Interaction Insights into Carbon Utilization and Element Cycling Functions of Hydrothermarchaeota in Hydrothermal Sediment.</title>
        <authorList>
            <person name="Zhou Z."/>
            <person name="Liu Y."/>
            <person name="Xu W."/>
            <person name="Pan J."/>
            <person name="Luo Z.H."/>
            <person name="Li M."/>
        </authorList>
    </citation>
    <scope>NUCLEOTIDE SEQUENCE [LARGE SCALE GENOMIC DNA]</scope>
    <source>
        <strain evidence="6">HyVt-237</strain>
    </source>
</reference>
<dbReference type="GO" id="GO:0006213">
    <property type="term" value="P:pyrimidine nucleoside metabolic process"/>
    <property type="evidence" value="ECO:0007669"/>
    <property type="project" value="InterPro"/>
</dbReference>
<dbReference type="GO" id="GO:0006206">
    <property type="term" value="P:pyrimidine nucleobase metabolic process"/>
    <property type="evidence" value="ECO:0007669"/>
    <property type="project" value="InterPro"/>
</dbReference>
<dbReference type="SUPFAM" id="SSF47648">
    <property type="entry name" value="Nucleoside phosphorylase/phosphoribosyltransferase N-terminal domain"/>
    <property type="match status" value="1"/>
</dbReference>
<dbReference type="EC" id="2.4.2.4" evidence="6"/>
<evidence type="ECO:0000256" key="1">
    <source>
        <dbReference type="ARBA" id="ARBA00006915"/>
    </source>
</evidence>
<dbReference type="InterPro" id="IPR036566">
    <property type="entry name" value="PYNP-like_C_sf"/>
</dbReference>
<keyword evidence="3 6" id="KW-0328">Glycosyltransferase</keyword>
<dbReference type="InterPro" id="IPR000053">
    <property type="entry name" value="Thymidine/pyrmidine_PPase"/>
</dbReference>
<evidence type="ECO:0000256" key="2">
    <source>
        <dbReference type="ARBA" id="ARBA00011738"/>
    </source>
</evidence>
<dbReference type="InterPro" id="IPR013102">
    <property type="entry name" value="PYNP_C"/>
</dbReference>
<dbReference type="Pfam" id="PF07831">
    <property type="entry name" value="PYNP_C"/>
    <property type="match status" value="1"/>
</dbReference>
<comment type="caution">
    <text evidence="6">The sequence shown here is derived from an EMBL/GenBank/DDBJ whole genome shotgun (WGS) entry which is preliminary data.</text>
</comment>
<dbReference type="InterPro" id="IPR018090">
    <property type="entry name" value="Pyrmidine_PPas_bac/euk"/>
</dbReference>
<dbReference type="NCBIfam" id="NF004490">
    <property type="entry name" value="PRK05820.1"/>
    <property type="match status" value="1"/>
</dbReference>
<dbReference type="PANTHER" id="PTHR10515">
    <property type="entry name" value="THYMIDINE PHOSPHORYLASE"/>
    <property type="match status" value="1"/>
</dbReference>
<name>A0A7C0XB25_UNCW3</name>
<dbReference type="InterPro" id="IPR017459">
    <property type="entry name" value="Glycosyl_Trfase_fam3_N_dom"/>
</dbReference>
<dbReference type="GO" id="GO:0005829">
    <property type="term" value="C:cytosol"/>
    <property type="evidence" value="ECO:0007669"/>
    <property type="project" value="TreeGrafter"/>
</dbReference>
<dbReference type="Gene3D" id="1.20.970.10">
    <property type="entry name" value="Transferase, Pyrimidine Nucleoside Phosphorylase, Chain C"/>
    <property type="match status" value="1"/>
</dbReference>
<dbReference type="Gene3D" id="3.90.1170.30">
    <property type="entry name" value="Pyrimidine nucleoside phosphorylase-like, C-terminal domain"/>
    <property type="match status" value="1"/>
</dbReference>
<dbReference type="GO" id="GO:0009032">
    <property type="term" value="F:thymidine phosphorylase activity"/>
    <property type="evidence" value="ECO:0007669"/>
    <property type="project" value="UniProtKB-EC"/>
</dbReference>
<dbReference type="EMBL" id="DRBW01000135">
    <property type="protein sequence ID" value="HDM90227.1"/>
    <property type="molecule type" value="Genomic_DNA"/>
</dbReference>
<sequence length="433" mass="47161">MRTVDIIRKKRDGKKLSEEEIASIIKGAVTGDTPDYQLTAFLMAVYFRGMDLEETALFTKYMMESGTVIDLSEIEGPKIDKHSTGGVGDKISLVLAPLVASAGVKVPMISGRSLGHTGGTLDKLESIPGFRTSLTQEEFVESVKKIGVAIAGQTEDLVPADRKLYSLRDATATVDSIPLIASSIMSKKLAEGIDGLVLDVKTGSGAFMRRFDDAEQLAETLMSIGKSMGKKMFALITDMNQPLGRAVGNALEVVESIDVLRGEGPEDVRELSLILGSYMLILAGLSPKLSEARKILEDALSTGKAYEKWAEMVKNQGGDPDAPLADDFTQVKIIEEVHSTEEGYLAHYDTYKIGTAAALLGAGRARVEDVIDPKVGIYVLKKIGDKVEKGVPLFEIRGNEESRVKEAKALLEECYTVWKERTEPRDLVLRVMR</sequence>
<dbReference type="NCBIfam" id="TIGR02644">
    <property type="entry name" value="Y_phosphoryl"/>
    <property type="match status" value="1"/>
</dbReference>
<dbReference type="SMART" id="SM00941">
    <property type="entry name" value="PYNP_C"/>
    <property type="match status" value="1"/>
</dbReference>
<feature type="domain" description="Pyrimidine nucleoside phosphorylase C-terminal" evidence="5">
    <location>
        <begin position="344"/>
        <end position="418"/>
    </location>
</feature>
<dbReference type="Proteomes" id="UP000885931">
    <property type="component" value="Unassembled WGS sequence"/>
</dbReference>
<dbReference type="SUPFAM" id="SSF54680">
    <property type="entry name" value="Pyrimidine nucleoside phosphorylase C-terminal domain"/>
    <property type="match status" value="1"/>
</dbReference>
<dbReference type="InterPro" id="IPR000312">
    <property type="entry name" value="Glycosyl_Trfase_fam3"/>
</dbReference>